<accession>A0A2H0WTU9</accession>
<comment type="caution">
    <text evidence="1">The sequence shown here is derived from an EMBL/GenBank/DDBJ whole genome shotgun (WGS) entry which is preliminary data.</text>
</comment>
<gene>
    <name evidence="1" type="ORF">COT62_00570</name>
</gene>
<protein>
    <submittedName>
        <fullName evidence="1">Uncharacterized protein</fullName>
    </submittedName>
</protein>
<evidence type="ECO:0000313" key="2">
    <source>
        <dbReference type="Proteomes" id="UP000231198"/>
    </source>
</evidence>
<reference evidence="2" key="1">
    <citation type="submission" date="2017-09" db="EMBL/GenBank/DDBJ databases">
        <title>Depth-based differentiation of microbial function through sediment-hosted aquifers and enrichment of novel symbionts in the deep terrestrial subsurface.</title>
        <authorList>
            <person name="Probst A.J."/>
            <person name="Ladd B."/>
            <person name="Jarett J.K."/>
            <person name="Geller-Mcgrath D.E."/>
            <person name="Sieber C.M.K."/>
            <person name="Emerson J.B."/>
            <person name="Anantharaman K."/>
            <person name="Thomas B.C."/>
            <person name="Malmstrom R."/>
            <person name="Stieglmeier M."/>
            <person name="Klingl A."/>
            <person name="Woyke T."/>
            <person name="Ryan C.M."/>
            <person name="Banfield J.F."/>
        </authorList>
    </citation>
    <scope>NUCLEOTIDE SEQUENCE [LARGE SCALE GENOMIC DNA]</scope>
</reference>
<dbReference type="AlphaFoldDB" id="A0A2H0WTU9"/>
<evidence type="ECO:0000313" key="1">
    <source>
        <dbReference type="EMBL" id="PIS16031.1"/>
    </source>
</evidence>
<dbReference type="EMBL" id="PEZG01000014">
    <property type="protein sequence ID" value="PIS16031.1"/>
    <property type="molecule type" value="Genomic_DNA"/>
</dbReference>
<proteinExistence type="predicted"/>
<organism evidence="1 2">
    <name type="scientific">Candidatus Roizmanbacteria bacterium CG09_land_8_20_14_0_10_41_9</name>
    <dbReference type="NCBI Taxonomy" id="1974850"/>
    <lineage>
        <taxon>Bacteria</taxon>
        <taxon>Candidatus Roizmaniibacteriota</taxon>
    </lineage>
</organism>
<sequence>MASIVETLLFPFTRASRADSQEVRVPELPPAIMEQVDWYVAADYPEKILLSEGGKLTKDEYIWDMAHVLQRLMKGVKEEDLERDRVLVIDPRVALDVALGSFEVPCPELNLNCVEDFHEGPEKQSYPYLFILRDLPWFIKPTDRSNLIGIAQGFPGFYPEGLTAREAAIYIKLHPELGEQHISNYFVGSRYGKCHFVMQTTNHHDQAELMRASAADVVQYGRVPLGIRVYDKPNHFPFQKTH</sequence>
<dbReference type="Proteomes" id="UP000231198">
    <property type="component" value="Unassembled WGS sequence"/>
</dbReference>
<name>A0A2H0WTU9_9BACT</name>